<feature type="binding site" evidence="9">
    <location>
        <position position="218"/>
    </location>
    <ligand>
        <name>[2Fe-2S] cluster</name>
        <dbReference type="ChEBI" id="CHEBI:190135"/>
    </ligand>
</feature>
<dbReference type="Proteomes" id="UP000823399">
    <property type="component" value="Unassembled WGS sequence"/>
</dbReference>
<dbReference type="InterPro" id="IPR046408">
    <property type="entry name" value="CIAPIN1"/>
</dbReference>
<keyword evidence="7 9" id="KW-0411">Iron-sulfur</keyword>
<name>A0A9P7FHS2_9AGAM</name>
<comment type="cofactor">
    <cofactor evidence="9">
        <name>[2Fe-2S] cluster</name>
        <dbReference type="ChEBI" id="CHEBI:190135"/>
    </cofactor>
</comment>
<evidence type="ECO:0000256" key="8">
    <source>
        <dbReference type="ARBA" id="ARBA00023128"/>
    </source>
</evidence>
<evidence type="ECO:0000313" key="13">
    <source>
        <dbReference type="Proteomes" id="UP000823399"/>
    </source>
</evidence>
<comment type="domain">
    <text evidence="9">The C-terminal domain binds 2 Fe-S clusters but is otherwise mostly in an intrinsically disordered conformation.</text>
</comment>
<evidence type="ECO:0000256" key="7">
    <source>
        <dbReference type="ARBA" id="ARBA00023014"/>
    </source>
</evidence>
<keyword evidence="9" id="KW-0001">2Fe-2S</keyword>
<feature type="short sequence motif" description="Cx2C motif 1" evidence="9">
    <location>
        <begin position="286"/>
        <end position="289"/>
    </location>
</feature>
<evidence type="ECO:0000256" key="9">
    <source>
        <dbReference type="HAMAP-Rule" id="MF_03115"/>
    </source>
</evidence>
<feature type="binding site" evidence="9">
    <location>
        <position position="235"/>
    </location>
    <ligand>
        <name>[2Fe-2S] cluster</name>
        <dbReference type="ChEBI" id="CHEBI:190135"/>
    </ligand>
</feature>
<gene>
    <name evidence="12" type="ORF">F5147DRAFT_667711</name>
</gene>
<evidence type="ECO:0000256" key="5">
    <source>
        <dbReference type="ARBA" id="ARBA00022723"/>
    </source>
</evidence>
<dbReference type="EMBL" id="JABBWM010000003">
    <property type="protein sequence ID" value="KAG2118975.1"/>
    <property type="molecule type" value="Genomic_DNA"/>
</dbReference>
<keyword evidence="3 9" id="KW-0004">4Fe-4S</keyword>
<dbReference type="GO" id="GO:0016226">
    <property type="term" value="P:iron-sulfur cluster assembly"/>
    <property type="evidence" value="ECO:0007669"/>
    <property type="project" value="UniProtKB-UniRule"/>
</dbReference>
<feature type="binding site" evidence="9">
    <location>
        <position position="289"/>
    </location>
    <ligand>
        <name>[4Fe-4S] cluster</name>
        <dbReference type="ChEBI" id="CHEBI:49883"/>
    </ligand>
</feature>
<feature type="binding site" evidence="9">
    <location>
        <position position="232"/>
    </location>
    <ligand>
        <name>[2Fe-2S] cluster</name>
        <dbReference type="ChEBI" id="CHEBI:190135"/>
    </ligand>
</feature>
<dbReference type="AlphaFoldDB" id="A0A9P7FHS2"/>
<dbReference type="Pfam" id="PF16803">
    <property type="entry name" value="DRE2_N"/>
    <property type="match status" value="1"/>
</dbReference>
<feature type="domain" description="Anamorsin C-terminal" evidence="10">
    <location>
        <begin position="223"/>
        <end position="304"/>
    </location>
</feature>
<evidence type="ECO:0000256" key="2">
    <source>
        <dbReference type="ARBA" id="ARBA00008169"/>
    </source>
</evidence>
<keyword evidence="5 9" id="KW-0479">Metal-binding</keyword>
<feature type="domain" description="Fe-S cluster assembly protein Dre2 N-terminal" evidence="11">
    <location>
        <begin position="62"/>
        <end position="147"/>
    </location>
</feature>
<dbReference type="GO" id="GO:0051537">
    <property type="term" value="F:2 iron, 2 sulfur cluster binding"/>
    <property type="evidence" value="ECO:0007669"/>
    <property type="project" value="UniProtKB-UniRule"/>
</dbReference>
<keyword evidence="6 9" id="KW-0408">Iron</keyword>
<dbReference type="HAMAP" id="MF_03115">
    <property type="entry name" value="Anamorsin"/>
    <property type="match status" value="1"/>
</dbReference>
<dbReference type="GO" id="GO:0009055">
    <property type="term" value="F:electron transfer activity"/>
    <property type="evidence" value="ECO:0007669"/>
    <property type="project" value="UniProtKB-UniRule"/>
</dbReference>
<feature type="binding site" evidence="9">
    <location>
        <position position="300"/>
    </location>
    <ligand>
        <name>[4Fe-4S] cluster</name>
        <dbReference type="ChEBI" id="CHEBI:49883"/>
    </ligand>
</feature>
<reference evidence="12" key="1">
    <citation type="journal article" date="2020" name="New Phytol.">
        <title>Comparative genomics reveals dynamic genome evolution in host specialist ectomycorrhizal fungi.</title>
        <authorList>
            <person name="Lofgren L.A."/>
            <person name="Nguyen N.H."/>
            <person name="Vilgalys R."/>
            <person name="Ruytinx J."/>
            <person name="Liao H.L."/>
            <person name="Branco S."/>
            <person name="Kuo A."/>
            <person name="LaButti K."/>
            <person name="Lipzen A."/>
            <person name="Andreopoulos W."/>
            <person name="Pangilinan J."/>
            <person name="Riley R."/>
            <person name="Hundley H."/>
            <person name="Na H."/>
            <person name="Barry K."/>
            <person name="Grigoriev I.V."/>
            <person name="Stajich J.E."/>
            <person name="Kennedy P.G."/>
        </authorList>
    </citation>
    <scope>NUCLEOTIDE SEQUENCE</scope>
    <source>
        <strain evidence="12">FC423</strain>
    </source>
</reference>
<evidence type="ECO:0000259" key="10">
    <source>
        <dbReference type="Pfam" id="PF05093"/>
    </source>
</evidence>
<comment type="caution">
    <text evidence="12">The sequence shown here is derived from an EMBL/GenBank/DDBJ whole genome shotgun (WGS) entry which is preliminary data.</text>
</comment>
<feature type="binding site" evidence="9">
    <location>
        <position position="237"/>
    </location>
    <ligand>
        <name>[2Fe-2S] cluster</name>
        <dbReference type="ChEBI" id="CHEBI:190135"/>
    </ligand>
</feature>
<evidence type="ECO:0000256" key="3">
    <source>
        <dbReference type="ARBA" id="ARBA00022485"/>
    </source>
</evidence>
<keyword evidence="4 9" id="KW-0963">Cytoplasm</keyword>
<dbReference type="OrthoDB" id="311633at2759"/>
<dbReference type="GO" id="GO:0005758">
    <property type="term" value="C:mitochondrial intermembrane space"/>
    <property type="evidence" value="ECO:0007669"/>
    <property type="project" value="UniProtKB-SubCell"/>
</dbReference>
<dbReference type="PANTHER" id="PTHR13273">
    <property type="entry name" value="ANAMORSIN"/>
    <property type="match status" value="1"/>
</dbReference>
<dbReference type="RefSeq" id="XP_041299084.1">
    <property type="nucleotide sequence ID" value="XM_041435286.1"/>
</dbReference>
<dbReference type="GO" id="GO:0046872">
    <property type="term" value="F:metal ion binding"/>
    <property type="evidence" value="ECO:0007669"/>
    <property type="project" value="UniProtKB-KW"/>
</dbReference>
<dbReference type="Pfam" id="PF05093">
    <property type="entry name" value="CIAPIN1"/>
    <property type="match status" value="1"/>
</dbReference>
<evidence type="ECO:0000256" key="1">
    <source>
        <dbReference type="ARBA" id="ARBA00001966"/>
    </source>
</evidence>
<protein>
    <submittedName>
        <fullName evidence="12">Cytokine-induced anti-apoptosis inhibitor 1, Fe-S biogenesis-domain-containing protein</fullName>
    </submittedName>
</protein>
<comment type="domain">
    <text evidence="9">The twin Cx2C motifs are involved in the recognition by the mitochondrial MIA40-ERV1 disulfide relay system. The formation of 2 disulfide bonds in the Cx2C motifs through dithiol/disulfide exchange reactions effectively traps the protein in the mitochondrial intermembrane space.</text>
</comment>
<dbReference type="PANTHER" id="PTHR13273:SF14">
    <property type="entry name" value="ANAMORSIN"/>
    <property type="match status" value="1"/>
</dbReference>
<dbReference type="GeneID" id="64697545"/>
<evidence type="ECO:0000313" key="12">
    <source>
        <dbReference type="EMBL" id="KAG2118975.1"/>
    </source>
</evidence>
<organism evidence="12 13">
    <name type="scientific">Suillus discolor</name>
    <dbReference type="NCBI Taxonomy" id="1912936"/>
    <lineage>
        <taxon>Eukaryota</taxon>
        <taxon>Fungi</taxon>
        <taxon>Dikarya</taxon>
        <taxon>Basidiomycota</taxon>
        <taxon>Agaricomycotina</taxon>
        <taxon>Agaricomycetes</taxon>
        <taxon>Agaricomycetidae</taxon>
        <taxon>Boletales</taxon>
        <taxon>Suillineae</taxon>
        <taxon>Suillaceae</taxon>
        <taxon>Suillus</taxon>
    </lineage>
</organism>
<comment type="domain">
    <text evidence="9">The N-terminal domain has structural similarity with S-adenosyl-L-methionine-dependent methyltransferases, but does not bind S-adenosyl-L-methionine. It is required for correct assembly of the 2 Fe-S clusters.</text>
</comment>
<keyword evidence="13" id="KW-1185">Reference proteome</keyword>
<comment type="subcellular location">
    <subcellularLocation>
        <location evidence="9">Cytoplasm</location>
    </subcellularLocation>
    <subcellularLocation>
        <location evidence="9">Mitochondrion intermembrane space</location>
    </subcellularLocation>
</comment>
<keyword evidence="8 9" id="KW-0496">Mitochondrion</keyword>
<comment type="similarity">
    <text evidence="2 9">Belongs to the anamorsin family.</text>
</comment>
<dbReference type="GO" id="GO:0051539">
    <property type="term" value="F:4 iron, 4 sulfur cluster binding"/>
    <property type="evidence" value="ECO:0007669"/>
    <property type="project" value="UniProtKB-KW"/>
</dbReference>
<evidence type="ECO:0000259" key="11">
    <source>
        <dbReference type="Pfam" id="PF16803"/>
    </source>
</evidence>
<feature type="region of interest" description="Fe-S binding site B" evidence="9">
    <location>
        <begin position="286"/>
        <end position="300"/>
    </location>
</feature>
<sequence>MAPTAIYTPSPSQITSEVKKSLMNGSSPHEIVKGPALAIGSLDTAQDGKYQSLLLRLDAQEGRTAERQMLDRLIDGAISLAPSNYASIHILLSPSEYTSLSPSLPSLLQQTLTGLTPLGTLHLLNLTAGFLSLPHELTLAGFMIIESVRDGPDARIVAQKPLPIATPLPSALPIRRKTDPAKQSSKKALWALSSPSTPTIDAEALLTAADRERPVPTCDPVIVGAPRRKKACKNCSCGLAELEAEEAKSGKVVLLDSDNAVEVEAGDMAKSLIAAAKAAPKATSSCGSCFLGDAFRCASCPYLGAFMTMLFMSAQNSENLLKRSACIQPG</sequence>
<feature type="binding site" evidence="9">
    <location>
        <position position="297"/>
    </location>
    <ligand>
        <name>[4Fe-4S] cluster</name>
        <dbReference type="ChEBI" id="CHEBI:49883"/>
    </ligand>
</feature>
<evidence type="ECO:0000256" key="4">
    <source>
        <dbReference type="ARBA" id="ARBA00022490"/>
    </source>
</evidence>
<dbReference type="InterPro" id="IPR007785">
    <property type="entry name" value="Anamorsin"/>
</dbReference>
<proteinExistence type="inferred from homology"/>
<evidence type="ECO:0000256" key="6">
    <source>
        <dbReference type="ARBA" id="ARBA00023004"/>
    </source>
</evidence>
<comment type="cofactor">
    <cofactor evidence="1 9">
        <name>[4Fe-4S] cluster</name>
        <dbReference type="ChEBI" id="CHEBI:49883"/>
    </cofactor>
</comment>
<accession>A0A9P7FHS2</accession>
<feature type="short sequence motif" description="Cx2C motif 2" evidence="9">
    <location>
        <begin position="297"/>
        <end position="300"/>
    </location>
</feature>
<dbReference type="InterPro" id="IPR031838">
    <property type="entry name" value="Dre2_N"/>
</dbReference>
<feature type="binding site" evidence="9">
    <location>
        <position position="286"/>
    </location>
    <ligand>
        <name>[4Fe-4S] cluster</name>
        <dbReference type="ChEBI" id="CHEBI:49883"/>
    </ligand>
</feature>
<comment type="caution">
    <text evidence="9">Lacks conserved residue(s) required for the propagation of feature annotation.</text>
</comment>